<accession>S4P3C8</accession>
<feature type="region of interest" description="Disordered" evidence="1">
    <location>
        <begin position="46"/>
        <end position="75"/>
    </location>
</feature>
<proteinExistence type="predicted"/>
<evidence type="ECO:0000313" key="2">
    <source>
        <dbReference type="EMBL" id="JAA80900.1"/>
    </source>
</evidence>
<organism evidence="2">
    <name type="scientific">Pararge aegeria</name>
    <name type="common">speckled wood butterfly</name>
    <dbReference type="NCBI Taxonomy" id="116150"/>
    <lineage>
        <taxon>Eukaryota</taxon>
        <taxon>Metazoa</taxon>
        <taxon>Ecdysozoa</taxon>
        <taxon>Arthropoda</taxon>
        <taxon>Hexapoda</taxon>
        <taxon>Insecta</taxon>
        <taxon>Pterygota</taxon>
        <taxon>Neoptera</taxon>
        <taxon>Endopterygota</taxon>
        <taxon>Lepidoptera</taxon>
        <taxon>Glossata</taxon>
        <taxon>Ditrysia</taxon>
        <taxon>Papilionoidea</taxon>
        <taxon>Nymphalidae</taxon>
        <taxon>Satyrinae</taxon>
        <taxon>Satyrini</taxon>
        <taxon>Parargina</taxon>
        <taxon>Pararge</taxon>
    </lineage>
</organism>
<reference evidence="2" key="2">
    <citation type="submission" date="2013-05" db="EMBL/GenBank/DDBJ databases">
        <authorList>
            <person name="Carter J.-M."/>
            <person name="Baker S.C."/>
            <person name="Pink R."/>
            <person name="Carter D.R.F."/>
            <person name="Collins A."/>
            <person name="Tomlin J."/>
            <person name="Gibbs M."/>
            <person name="Breuker C.J."/>
        </authorList>
    </citation>
    <scope>NUCLEOTIDE SEQUENCE</scope>
    <source>
        <tissue evidence="2">Ovary</tissue>
    </source>
</reference>
<reference evidence="2" key="1">
    <citation type="journal article" date="2013" name="BMC Genomics">
        <title>Unscrambling butterfly oogenesis.</title>
        <authorList>
            <person name="Carter J.M."/>
            <person name="Baker S.C."/>
            <person name="Pink R."/>
            <person name="Carter D.R."/>
            <person name="Collins A."/>
            <person name="Tomlin J."/>
            <person name="Gibbs M."/>
            <person name="Breuker C.J."/>
        </authorList>
    </citation>
    <scope>NUCLEOTIDE SEQUENCE</scope>
    <source>
        <tissue evidence="2">Ovary</tissue>
    </source>
</reference>
<name>S4P3C8_9NEOP</name>
<protein>
    <submittedName>
        <fullName evidence="2">Uncharacterized protein</fullName>
    </submittedName>
</protein>
<evidence type="ECO:0000256" key="1">
    <source>
        <dbReference type="SAM" id="MobiDB-lite"/>
    </source>
</evidence>
<dbReference type="EMBL" id="GAIX01011660">
    <property type="protein sequence ID" value="JAA80900.1"/>
    <property type="molecule type" value="Transcribed_RNA"/>
</dbReference>
<dbReference type="AlphaFoldDB" id="S4P3C8"/>
<sequence>ACGRVRRNACSRGVAWKTGGSARRLEDRRGRRASWGKVSGRGCGTGPCPHVSGSLRSRRGRFGLTPSCMRRLRPR</sequence>
<feature type="non-terminal residue" evidence="2">
    <location>
        <position position="75"/>
    </location>
</feature>
<feature type="non-terminal residue" evidence="2">
    <location>
        <position position="1"/>
    </location>
</feature>